<dbReference type="Proteomes" id="UP000000268">
    <property type="component" value="Chromosome"/>
</dbReference>
<proteinExistence type="predicted"/>
<reference evidence="2 3" key="1">
    <citation type="journal article" date="2008" name="Proc. Natl. Acad. Sci. U.S.A.">
        <title>Niche adaptation and genome expansion in the chlorophyll d-producing cyanobacterium Acaryochloris marina.</title>
        <authorList>
            <person name="Swingley W.D."/>
            <person name="Chen M."/>
            <person name="Cheung P.C."/>
            <person name="Conrad A.L."/>
            <person name="Dejesa L.C."/>
            <person name="Hao J."/>
            <person name="Honchak B.M."/>
            <person name="Karbach L.E."/>
            <person name="Kurdoglu A."/>
            <person name="Lahiri S."/>
            <person name="Mastrian S.D."/>
            <person name="Miyashita H."/>
            <person name="Page L."/>
            <person name="Ramakrishna P."/>
            <person name="Satoh S."/>
            <person name="Sattley W.M."/>
            <person name="Shimada Y."/>
            <person name="Taylor H.L."/>
            <person name="Tomo T."/>
            <person name="Tsuchiya T."/>
            <person name="Wang Z.T."/>
            <person name="Raymond J."/>
            <person name="Mimuro M."/>
            <person name="Blankenship R.E."/>
            <person name="Touchman J.W."/>
        </authorList>
    </citation>
    <scope>NUCLEOTIDE SEQUENCE [LARGE SCALE GENOMIC DNA]</scope>
    <source>
        <strain evidence="3">MBIC 11017</strain>
    </source>
</reference>
<keyword evidence="3" id="KW-1185">Reference proteome</keyword>
<gene>
    <name evidence="2" type="ordered locus">AM1_5022</name>
</gene>
<dbReference type="STRING" id="329726.AM1_5022"/>
<sequence length="401" mass="43691">MAFPSDFSNVEICKIHPAIGIARVSNNDDFYIFGNDPGNYKSGGLIKRQAVQFRIFVYGENNVGLGELTPQVMSDLGITAIWSAKVANRKIARLEGTPLSGNEFVISAEATSNDANSGQLVGSLPDFDEGSAIPLGQITREGVFIPPKGGVYRKSSGVEIEPYPALSAQVADTSCDGSVSVNLTIDGAGQIEVLPACIIVAPQDFSPDTNEGYTLNEYLKDALDIPLKRELPPVDNIHNQTAREIDEEALKTGSADFAPGYEVSLGGRGEVLDIRNLVYRSQDDPRIDPREVRILYKNKQNKLEPRGAVPGQLTSGLCSSWQGDFTACVGYWVEHLPPNAFLDEDASTEVRVFRKQYSDTSSSAEELRTGEEFNIGVDKVGIVRLRESRKVETERDPGDDI</sequence>
<dbReference type="InterPro" id="IPR041168">
    <property type="entry name" value="LodA_N"/>
</dbReference>
<dbReference type="KEGG" id="amr:AM1_5022"/>
<accession>B0C5X6</accession>
<dbReference type="AlphaFoldDB" id="B0C5X6"/>
<dbReference type="OrthoDB" id="336698at2"/>
<dbReference type="Pfam" id="PF17990">
    <property type="entry name" value="LodA_N"/>
    <property type="match status" value="1"/>
</dbReference>
<name>B0C5X6_ACAM1</name>
<evidence type="ECO:0000259" key="1">
    <source>
        <dbReference type="Pfam" id="PF17990"/>
    </source>
</evidence>
<dbReference type="EMBL" id="CP000828">
    <property type="protein sequence ID" value="ABW29988.1"/>
    <property type="molecule type" value="Genomic_DNA"/>
</dbReference>
<dbReference type="RefSeq" id="WP_012165259.1">
    <property type="nucleotide sequence ID" value="NC_009925.1"/>
</dbReference>
<dbReference type="HOGENOM" id="CLU_686288_0_0_3"/>
<feature type="domain" description="L-Lysine epsilon oxidase N-terminal" evidence="1">
    <location>
        <begin position="16"/>
        <end position="94"/>
    </location>
</feature>
<organism evidence="2 3">
    <name type="scientific">Acaryochloris marina (strain MBIC 11017)</name>
    <dbReference type="NCBI Taxonomy" id="329726"/>
    <lineage>
        <taxon>Bacteria</taxon>
        <taxon>Bacillati</taxon>
        <taxon>Cyanobacteriota</taxon>
        <taxon>Cyanophyceae</taxon>
        <taxon>Acaryochloridales</taxon>
        <taxon>Acaryochloridaceae</taxon>
        <taxon>Acaryochloris</taxon>
    </lineage>
</organism>
<protein>
    <recommendedName>
        <fullName evidence="1">L-Lysine epsilon oxidase N-terminal domain-containing protein</fullName>
    </recommendedName>
</protein>
<evidence type="ECO:0000313" key="2">
    <source>
        <dbReference type="EMBL" id="ABW29988.1"/>
    </source>
</evidence>
<evidence type="ECO:0000313" key="3">
    <source>
        <dbReference type="Proteomes" id="UP000000268"/>
    </source>
</evidence>